<evidence type="ECO:0000256" key="7">
    <source>
        <dbReference type="ARBA" id="ARBA00023136"/>
    </source>
</evidence>
<comment type="subcellular location">
    <subcellularLocation>
        <location evidence="1">Cell membrane</location>
        <topology evidence="1">Multi-pass membrane protein</topology>
    </subcellularLocation>
    <subcellularLocation>
        <location evidence="9">Membrane</location>
        <topology evidence="9">Multi-pass membrane protein</topology>
    </subcellularLocation>
</comment>
<evidence type="ECO:0000256" key="9">
    <source>
        <dbReference type="RuleBase" id="RU003945"/>
    </source>
</evidence>
<sequence length="253" mass="29758">FTLWQRKDKRFGLELSGKALQVRVSFLPIDYWFLASFKKGFEGITTGGIFGPIGRLILKLFRLLYPIFGNYGYVIIIFALLIKLILHPLNRHQLEMQRKMQLLQPELERLKRKYKDDPQALNREMMDLYKAYGFNPAGCFIPLLIQLPLFMALYNMLLTSIDFRQAPFILWITDLSVKDPYYVLPIVMGAMFLIQSLITTTDPRNRMMSIFMPIFFTFIFLNFPSGLQLYWLSFNLFSILESLWYRKLAGGSR</sequence>
<dbReference type="Pfam" id="PF02096">
    <property type="entry name" value="60KD_IMP"/>
    <property type="match status" value="1"/>
</dbReference>
<dbReference type="InterPro" id="IPR047196">
    <property type="entry name" value="YidC_ALB_C"/>
</dbReference>
<evidence type="ECO:0000256" key="10">
    <source>
        <dbReference type="SAM" id="Phobius"/>
    </source>
</evidence>
<dbReference type="Proteomes" id="UP000268469">
    <property type="component" value="Unassembled WGS sequence"/>
</dbReference>
<evidence type="ECO:0000256" key="1">
    <source>
        <dbReference type="ARBA" id="ARBA00004651"/>
    </source>
</evidence>
<keyword evidence="2" id="KW-0813">Transport</keyword>
<accession>A0A660SEY1</accession>
<keyword evidence="3" id="KW-1003">Cell membrane</keyword>
<dbReference type="AlphaFoldDB" id="A0A660SEY1"/>
<protein>
    <recommendedName>
        <fullName evidence="11">Membrane insertase YidC/Oxa/ALB C-terminal domain-containing protein</fullName>
    </recommendedName>
</protein>
<dbReference type="GO" id="GO:0032977">
    <property type="term" value="F:membrane insertase activity"/>
    <property type="evidence" value="ECO:0007669"/>
    <property type="project" value="InterPro"/>
</dbReference>
<keyword evidence="6 10" id="KW-1133">Transmembrane helix</keyword>
<dbReference type="GO" id="GO:0005886">
    <property type="term" value="C:plasma membrane"/>
    <property type="evidence" value="ECO:0007669"/>
    <property type="project" value="UniProtKB-SubCell"/>
</dbReference>
<name>A0A660SEY1_UNCW3</name>
<feature type="transmembrane region" description="Helical" evidence="10">
    <location>
        <begin position="210"/>
        <end position="231"/>
    </location>
</feature>
<evidence type="ECO:0000256" key="2">
    <source>
        <dbReference type="ARBA" id="ARBA00022448"/>
    </source>
</evidence>
<reference evidence="12 13" key="1">
    <citation type="submission" date="2018-06" db="EMBL/GenBank/DDBJ databases">
        <title>Extensive metabolic versatility and redundancy in microbially diverse, dynamic hydrothermal sediments.</title>
        <authorList>
            <person name="Dombrowski N."/>
            <person name="Teske A."/>
            <person name="Baker B.J."/>
        </authorList>
    </citation>
    <scope>NUCLEOTIDE SEQUENCE [LARGE SCALE GENOMIC DNA]</scope>
    <source>
        <strain evidence="12">B36_G15</strain>
    </source>
</reference>
<keyword evidence="7 10" id="KW-0472">Membrane</keyword>
<dbReference type="PANTHER" id="PTHR12428">
    <property type="entry name" value="OXA1"/>
    <property type="match status" value="1"/>
</dbReference>
<proteinExistence type="inferred from homology"/>
<feature type="transmembrane region" description="Helical" evidence="10">
    <location>
        <begin position="63"/>
        <end position="86"/>
    </location>
</feature>
<evidence type="ECO:0000313" key="12">
    <source>
        <dbReference type="EMBL" id="RKX69348.1"/>
    </source>
</evidence>
<dbReference type="InterPro" id="IPR028055">
    <property type="entry name" value="YidC/Oxa/ALB_C"/>
</dbReference>
<keyword evidence="8" id="KW-0143">Chaperone</keyword>
<dbReference type="GO" id="GO:0051205">
    <property type="term" value="P:protein insertion into membrane"/>
    <property type="evidence" value="ECO:0007669"/>
    <property type="project" value="TreeGrafter"/>
</dbReference>
<feature type="domain" description="Membrane insertase YidC/Oxa/ALB C-terminal" evidence="11">
    <location>
        <begin position="71"/>
        <end position="246"/>
    </location>
</feature>
<dbReference type="CDD" id="cd20070">
    <property type="entry name" value="5TM_YidC_Alb3"/>
    <property type="match status" value="1"/>
</dbReference>
<evidence type="ECO:0000259" key="11">
    <source>
        <dbReference type="Pfam" id="PF02096"/>
    </source>
</evidence>
<feature type="transmembrane region" description="Helical" evidence="10">
    <location>
        <begin position="181"/>
        <end position="198"/>
    </location>
</feature>
<feature type="transmembrane region" description="Helical" evidence="10">
    <location>
        <begin position="132"/>
        <end position="154"/>
    </location>
</feature>
<dbReference type="NCBIfam" id="TIGR03592">
    <property type="entry name" value="yidC_oxa1_cterm"/>
    <property type="match status" value="1"/>
</dbReference>
<evidence type="ECO:0000256" key="3">
    <source>
        <dbReference type="ARBA" id="ARBA00022475"/>
    </source>
</evidence>
<keyword evidence="4 9" id="KW-0812">Transmembrane</keyword>
<comment type="caution">
    <text evidence="12">The sequence shown here is derived from an EMBL/GenBank/DDBJ whole genome shotgun (WGS) entry which is preliminary data.</text>
</comment>
<evidence type="ECO:0000256" key="8">
    <source>
        <dbReference type="ARBA" id="ARBA00023186"/>
    </source>
</evidence>
<evidence type="ECO:0000256" key="5">
    <source>
        <dbReference type="ARBA" id="ARBA00022927"/>
    </source>
</evidence>
<dbReference type="PANTHER" id="PTHR12428:SF65">
    <property type="entry name" value="CYTOCHROME C OXIDASE ASSEMBLY PROTEIN COX18, MITOCHONDRIAL"/>
    <property type="match status" value="1"/>
</dbReference>
<keyword evidence="5" id="KW-0653">Protein transport</keyword>
<dbReference type="PRINTS" id="PR00701">
    <property type="entry name" value="60KDINNERMP"/>
</dbReference>
<gene>
    <name evidence="12" type="ORF">DRP53_08430</name>
</gene>
<dbReference type="PRINTS" id="PR01900">
    <property type="entry name" value="YIDCPROTEIN"/>
</dbReference>
<comment type="similarity">
    <text evidence="9">Belongs to the OXA1/ALB3/YidC family.</text>
</comment>
<evidence type="ECO:0000313" key="13">
    <source>
        <dbReference type="Proteomes" id="UP000268469"/>
    </source>
</evidence>
<organism evidence="12 13">
    <name type="scientific">candidate division WOR-3 bacterium</name>
    <dbReference type="NCBI Taxonomy" id="2052148"/>
    <lineage>
        <taxon>Bacteria</taxon>
        <taxon>Bacteria division WOR-3</taxon>
    </lineage>
</organism>
<dbReference type="GO" id="GO:0015031">
    <property type="term" value="P:protein transport"/>
    <property type="evidence" value="ECO:0007669"/>
    <property type="project" value="UniProtKB-KW"/>
</dbReference>
<dbReference type="EMBL" id="QNBE01000090">
    <property type="protein sequence ID" value="RKX69348.1"/>
    <property type="molecule type" value="Genomic_DNA"/>
</dbReference>
<dbReference type="InterPro" id="IPR001708">
    <property type="entry name" value="YidC/ALB3/OXA1/COX18"/>
</dbReference>
<feature type="non-terminal residue" evidence="12">
    <location>
        <position position="1"/>
    </location>
</feature>
<evidence type="ECO:0000256" key="6">
    <source>
        <dbReference type="ARBA" id="ARBA00022989"/>
    </source>
</evidence>
<evidence type="ECO:0000256" key="4">
    <source>
        <dbReference type="ARBA" id="ARBA00022692"/>
    </source>
</evidence>